<dbReference type="Proteomes" id="UP000001625">
    <property type="component" value="Chromosome"/>
</dbReference>
<reference evidence="1 2" key="1">
    <citation type="submission" date="2010-03" db="EMBL/GenBank/DDBJ databases">
        <title>Complete sequence of Sideroxydans lithotrophicus ES-1.</title>
        <authorList>
            <consortium name="US DOE Joint Genome Institute"/>
            <person name="Lucas S."/>
            <person name="Copeland A."/>
            <person name="Lapidus A."/>
            <person name="Cheng J.-F."/>
            <person name="Bruce D."/>
            <person name="Goodwin L."/>
            <person name="Pitluck S."/>
            <person name="Munk A.C."/>
            <person name="Detter J.C."/>
            <person name="Han C."/>
            <person name="Tapia R."/>
            <person name="Larimer F."/>
            <person name="Land M."/>
            <person name="Hauser L."/>
            <person name="Kyrpides N."/>
            <person name="Ivanova N."/>
            <person name="Emerson D."/>
            <person name="Woyke T."/>
        </authorList>
    </citation>
    <scope>NUCLEOTIDE SEQUENCE [LARGE SCALE GENOMIC DNA]</scope>
    <source>
        <strain evidence="1 2">ES-1</strain>
    </source>
</reference>
<sequence>MPQNGYSIGRDVSLAVTTSNGPLTINKITGFNTKQETSKQKVKRLDGVTDTLRFFDGWSGSFEVERADSLVEDYFVQLEANYFAGISEIPATILETISNPDGSTSQYRYEHVIMSLDDAGDWKGDASVKIKVSFEASRKKTVV</sequence>
<dbReference type="RefSeq" id="WP_013030034.1">
    <property type="nucleotide sequence ID" value="NC_013959.1"/>
</dbReference>
<dbReference type="EMBL" id="CP001965">
    <property type="protein sequence ID" value="ADE12136.1"/>
    <property type="molecule type" value="Genomic_DNA"/>
</dbReference>
<dbReference type="HOGENOM" id="CLU_150588_0_0_4"/>
<organism evidence="1 2">
    <name type="scientific">Sideroxydans lithotrophicus (strain ES-1)</name>
    <dbReference type="NCBI Taxonomy" id="580332"/>
    <lineage>
        <taxon>Bacteria</taxon>
        <taxon>Pseudomonadati</taxon>
        <taxon>Pseudomonadota</taxon>
        <taxon>Betaproteobacteria</taxon>
        <taxon>Nitrosomonadales</taxon>
        <taxon>Gallionellaceae</taxon>
        <taxon>Sideroxydans</taxon>
    </lineage>
</organism>
<dbReference type="eggNOG" id="ENOG5032S1H">
    <property type="taxonomic scope" value="Bacteria"/>
</dbReference>
<evidence type="ECO:0000313" key="2">
    <source>
        <dbReference type="Proteomes" id="UP000001625"/>
    </source>
</evidence>
<keyword evidence="2" id="KW-1185">Reference proteome</keyword>
<dbReference type="STRING" id="580332.Slit_1907"/>
<dbReference type="OrthoDB" id="6934054at2"/>
<dbReference type="AlphaFoldDB" id="D5CT50"/>
<protein>
    <recommendedName>
        <fullName evidence="3">Phage major tail protein, TP901-1 family</fullName>
    </recommendedName>
</protein>
<evidence type="ECO:0000313" key="1">
    <source>
        <dbReference type="EMBL" id="ADE12136.1"/>
    </source>
</evidence>
<name>D5CT50_SIDLE</name>
<evidence type="ECO:0008006" key="3">
    <source>
        <dbReference type="Google" id="ProtNLM"/>
    </source>
</evidence>
<dbReference type="KEGG" id="slt:Slit_1907"/>
<gene>
    <name evidence="1" type="ordered locus">Slit_1907</name>
</gene>
<proteinExistence type="predicted"/>
<accession>D5CT50</accession>